<reference evidence="2 3" key="1">
    <citation type="journal article" date="2019" name="Int. J. Syst. Evol. Microbiol.">
        <title>The Global Catalogue of Microorganisms (GCM) 10K type strain sequencing project: providing services to taxonomists for standard genome sequencing and annotation.</title>
        <authorList>
            <consortium name="The Broad Institute Genomics Platform"/>
            <consortium name="The Broad Institute Genome Sequencing Center for Infectious Disease"/>
            <person name="Wu L."/>
            <person name="Ma J."/>
        </authorList>
    </citation>
    <scope>NUCLEOTIDE SEQUENCE [LARGE SCALE GENOMIC DNA]</scope>
    <source>
        <strain evidence="2 3">JCM 16013</strain>
    </source>
</reference>
<dbReference type="EMBL" id="BAAAQM010000014">
    <property type="protein sequence ID" value="GAA1969035.1"/>
    <property type="molecule type" value="Genomic_DNA"/>
</dbReference>
<evidence type="ECO:0000313" key="2">
    <source>
        <dbReference type="EMBL" id="GAA1969035.1"/>
    </source>
</evidence>
<organism evidence="2 3">
    <name type="scientific">Catenulispora subtropica</name>
    <dbReference type="NCBI Taxonomy" id="450798"/>
    <lineage>
        <taxon>Bacteria</taxon>
        <taxon>Bacillati</taxon>
        <taxon>Actinomycetota</taxon>
        <taxon>Actinomycetes</taxon>
        <taxon>Catenulisporales</taxon>
        <taxon>Catenulisporaceae</taxon>
        <taxon>Catenulispora</taxon>
    </lineage>
</organism>
<gene>
    <name evidence="2" type="ORF">GCM10009838_29590</name>
</gene>
<keyword evidence="3" id="KW-1185">Reference proteome</keyword>
<protein>
    <submittedName>
        <fullName evidence="2">Uncharacterized protein</fullName>
    </submittedName>
</protein>
<evidence type="ECO:0000256" key="1">
    <source>
        <dbReference type="SAM" id="MobiDB-lite"/>
    </source>
</evidence>
<name>A0ABN2RH05_9ACTN</name>
<comment type="caution">
    <text evidence="2">The sequence shown here is derived from an EMBL/GenBank/DDBJ whole genome shotgun (WGS) entry which is preliminary data.</text>
</comment>
<sequence length="66" mass="7175">MYQNPVYLTWCGDGPAGRSCYGRVAVWEIRYHSVIAEPVPAVLTLPPEPVSQPVPEPVPDGTVPQS</sequence>
<accession>A0ABN2RH05</accession>
<feature type="region of interest" description="Disordered" evidence="1">
    <location>
        <begin position="47"/>
        <end position="66"/>
    </location>
</feature>
<evidence type="ECO:0000313" key="3">
    <source>
        <dbReference type="Proteomes" id="UP001499854"/>
    </source>
</evidence>
<proteinExistence type="predicted"/>
<dbReference type="Proteomes" id="UP001499854">
    <property type="component" value="Unassembled WGS sequence"/>
</dbReference>
<feature type="compositionally biased region" description="Pro residues" evidence="1">
    <location>
        <begin position="47"/>
        <end position="58"/>
    </location>
</feature>